<protein>
    <submittedName>
        <fullName evidence="1">Uncharacterized protein</fullName>
    </submittedName>
</protein>
<gene>
    <name evidence="1" type="ORF">S06H3_66056</name>
</gene>
<proteinExistence type="predicted"/>
<reference evidence="1" key="1">
    <citation type="journal article" date="2014" name="Front. Microbiol.">
        <title>High frequency of phylogenetically diverse reductive dehalogenase-homologous genes in deep subseafloor sedimentary metagenomes.</title>
        <authorList>
            <person name="Kawai M."/>
            <person name="Futagami T."/>
            <person name="Toyoda A."/>
            <person name="Takaki Y."/>
            <person name="Nishi S."/>
            <person name="Hori S."/>
            <person name="Arai W."/>
            <person name="Tsubouchi T."/>
            <person name="Morono Y."/>
            <person name="Uchiyama I."/>
            <person name="Ito T."/>
            <person name="Fujiyama A."/>
            <person name="Inagaki F."/>
            <person name="Takami H."/>
        </authorList>
    </citation>
    <scope>NUCLEOTIDE SEQUENCE</scope>
    <source>
        <strain evidence="1">Expedition CK06-06</strain>
    </source>
</reference>
<feature type="non-terminal residue" evidence="1">
    <location>
        <position position="74"/>
    </location>
</feature>
<dbReference type="EMBL" id="BARV01044802">
    <property type="protein sequence ID" value="GAI63405.1"/>
    <property type="molecule type" value="Genomic_DNA"/>
</dbReference>
<dbReference type="AlphaFoldDB" id="X1RJR1"/>
<comment type="caution">
    <text evidence="1">The sequence shown here is derived from an EMBL/GenBank/DDBJ whole genome shotgun (WGS) entry which is preliminary data.</text>
</comment>
<feature type="non-terminal residue" evidence="1">
    <location>
        <position position="1"/>
    </location>
</feature>
<name>X1RJR1_9ZZZZ</name>
<organism evidence="1">
    <name type="scientific">marine sediment metagenome</name>
    <dbReference type="NCBI Taxonomy" id="412755"/>
    <lineage>
        <taxon>unclassified sequences</taxon>
        <taxon>metagenomes</taxon>
        <taxon>ecological metagenomes</taxon>
    </lineage>
</organism>
<sequence>INDAAAAFQKAIDEAAAALSAAKAYAETLIPDIAGWVTGHAVDIYTAIKGYLTDIAAWVTSHGLDIYTAIKGYI</sequence>
<accession>X1RJR1</accession>
<evidence type="ECO:0000313" key="1">
    <source>
        <dbReference type="EMBL" id="GAI63405.1"/>
    </source>
</evidence>